<keyword evidence="1" id="KW-0175">Coiled coil</keyword>
<organism evidence="4 5">
    <name type="scientific">Plasmodium reichenowi</name>
    <dbReference type="NCBI Taxonomy" id="5854"/>
    <lineage>
        <taxon>Eukaryota</taxon>
        <taxon>Sar</taxon>
        <taxon>Alveolata</taxon>
        <taxon>Apicomplexa</taxon>
        <taxon>Aconoidasida</taxon>
        <taxon>Haemosporida</taxon>
        <taxon>Plasmodiidae</taxon>
        <taxon>Plasmodium</taxon>
        <taxon>Plasmodium (Laverania)</taxon>
    </lineage>
</organism>
<keyword evidence="2" id="KW-0812">Transmembrane</keyword>
<keyword evidence="3" id="KW-0732">Signal</keyword>
<gene>
    <name evidence="4" type="ORF">PRG01_1203000</name>
</gene>
<protein>
    <submittedName>
        <fullName evidence="4">Rifin PIR protein, putative</fullName>
    </submittedName>
</protein>
<feature type="coiled-coil region" evidence="1">
    <location>
        <begin position="69"/>
        <end position="96"/>
    </location>
</feature>
<evidence type="ECO:0000256" key="1">
    <source>
        <dbReference type="SAM" id="Coils"/>
    </source>
</evidence>
<dbReference type="EMBL" id="LT969575">
    <property type="protein sequence ID" value="SOV80440.1"/>
    <property type="molecule type" value="Genomic_DNA"/>
</dbReference>
<feature type="transmembrane region" description="Helical" evidence="2">
    <location>
        <begin position="262"/>
        <end position="284"/>
    </location>
</feature>
<sequence>MKLHCTKILLFFLQLSILVTSYHVYNKYKPYITPLHTPRYTSRVLSECDIQSSIHDKYVDMKSVKEQFDDRTSERLREYDERIKEKRQKRKEERDRNIQKIIEEDKREKSLSEKIERGCLRCGCALGGGVLPVWGLVGGLWYATLSQYVTKTATEAGIQAGIATVVSELKDVASPIDISGVVNAETYLSRQVLITSINREIQKACVRDIASAPVCTSVEGSNLSSYVPKVLEATTKGMADAKTVQADKLAELTAKSSHIYSAIGYSIFAILIIVLIMIIIYLILRYRRKTKMKKKAQYTKLLNE</sequence>
<dbReference type="VEuPathDB" id="PlasmoDB:PRG01_1203000"/>
<name>A0A2P9DIX1_PLARE</name>
<reference evidence="4 5" key="1">
    <citation type="submission" date="2016-09" db="EMBL/GenBank/DDBJ databases">
        <authorList>
            <consortium name="Pathogen Informatics"/>
        </authorList>
    </citation>
    <scope>NUCLEOTIDE SEQUENCE [LARGE SCALE GENOMIC DNA]</scope>
</reference>
<proteinExistence type="predicted"/>
<evidence type="ECO:0000313" key="4">
    <source>
        <dbReference type="EMBL" id="SOV80440.1"/>
    </source>
</evidence>
<feature type="signal peptide" evidence="3">
    <location>
        <begin position="1"/>
        <end position="21"/>
    </location>
</feature>
<dbReference type="Proteomes" id="UP000240500">
    <property type="component" value="Chromosome 12"/>
</dbReference>
<feature type="chain" id="PRO_5015133080" evidence="3">
    <location>
        <begin position="22"/>
        <end position="304"/>
    </location>
</feature>
<evidence type="ECO:0000313" key="5">
    <source>
        <dbReference type="Proteomes" id="UP000240500"/>
    </source>
</evidence>
<accession>A0A2P9DIX1</accession>
<keyword evidence="2" id="KW-0472">Membrane</keyword>
<dbReference type="AlphaFoldDB" id="A0A2P9DIX1"/>
<evidence type="ECO:0000256" key="3">
    <source>
        <dbReference type="SAM" id="SignalP"/>
    </source>
</evidence>
<keyword evidence="2" id="KW-1133">Transmembrane helix</keyword>
<evidence type="ECO:0000256" key="2">
    <source>
        <dbReference type="SAM" id="Phobius"/>
    </source>
</evidence>
<dbReference type="NCBIfam" id="TIGR01477">
    <property type="entry name" value="RIFIN"/>
    <property type="match status" value="1"/>
</dbReference>
<dbReference type="Pfam" id="PF02009">
    <property type="entry name" value="RIFIN"/>
    <property type="match status" value="1"/>
</dbReference>
<dbReference type="VEuPathDB" id="PlasmoDB:PRCDC_0035400"/>
<dbReference type="InterPro" id="IPR006373">
    <property type="entry name" value="VSA_Rifin"/>
</dbReference>